<feature type="region of interest" description="Disordered" evidence="2">
    <location>
        <begin position="1"/>
        <end position="38"/>
    </location>
</feature>
<evidence type="ECO:0000256" key="2">
    <source>
        <dbReference type="SAM" id="MobiDB-lite"/>
    </source>
</evidence>
<feature type="domain" description="C4-type zinc ribbon" evidence="3">
    <location>
        <begin position="185"/>
        <end position="219"/>
    </location>
</feature>
<proteinExistence type="predicted"/>
<dbReference type="Proteomes" id="UP000004208">
    <property type="component" value="Unassembled WGS sequence"/>
</dbReference>
<dbReference type="Pfam" id="PF02591">
    <property type="entry name" value="Zn_ribbon_9"/>
    <property type="match status" value="1"/>
</dbReference>
<dbReference type="RefSeq" id="WP_005289422.1">
    <property type="nucleotide sequence ID" value="NZ_CM000961.1"/>
</dbReference>
<sequence length="221" mass="24494">MHLDPDKQRDLLALAEAERSAAHPSSSPEQQELDELLAKRPSLANAAAAAQLALDDVEADILRIQEDERKLKKRELDDKHQLSAETDPERREDLKRDRYAAKSRIADLLYELKEAHGEVKALRGNRDLRAQTLAELDDRIEAARRAVDALPEEEPVDIEALRASLPADVLGVYATVGAAHFNGRTCGSCFLQLPPAERNEVLAVPEDELPTCPNCGTLLIR</sequence>
<feature type="region of interest" description="Disordered" evidence="2">
    <location>
        <begin position="74"/>
        <end position="95"/>
    </location>
</feature>
<keyword evidence="5" id="KW-1185">Reference proteome</keyword>
<organism evidence="4 5">
    <name type="scientific">Corynebacterium genitalium ATCC 33030</name>
    <dbReference type="NCBI Taxonomy" id="585529"/>
    <lineage>
        <taxon>Bacteria</taxon>
        <taxon>Bacillati</taxon>
        <taxon>Actinomycetota</taxon>
        <taxon>Actinomycetes</taxon>
        <taxon>Mycobacteriales</taxon>
        <taxon>Corynebacteriaceae</taxon>
        <taxon>Corynebacterium</taxon>
    </lineage>
</organism>
<comment type="caution">
    <text evidence="4">The sequence shown here is derived from an EMBL/GenBank/DDBJ whole genome shotgun (WGS) entry which is preliminary data.</text>
</comment>
<feature type="coiled-coil region" evidence="1">
    <location>
        <begin position="47"/>
        <end position="74"/>
    </location>
</feature>
<protein>
    <submittedName>
        <fullName evidence="4">Zinc ribbon domain protein</fullName>
    </submittedName>
</protein>
<name>D7WEF2_9CORY</name>
<keyword evidence="1" id="KW-0175">Coiled coil</keyword>
<evidence type="ECO:0000256" key="1">
    <source>
        <dbReference type="SAM" id="Coils"/>
    </source>
</evidence>
<dbReference type="EMBL" id="ACLJ02000003">
    <property type="protein sequence ID" value="EFK53529.1"/>
    <property type="molecule type" value="Genomic_DNA"/>
</dbReference>
<evidence type="ECO:0000313" key="5">
    <source>
        <dbReference type="Proteomes" id="UP000004208"/>
    </source>
</evidence>
<dbReference type="eggNOG" id="COG1579">
    <property type="taxonomic scope" value="Bacteria"/>
</dbReference>
<dbReference type="STRING" id="585529.HMPREF0291_11186"/>
<evidence type="ECO:0000259" key="3">
    <source>
        <dbReference type="Pfam" id="PF02591"/>
    </source>
</evidence>
<dbReference type="InterPro" id="IPR003743">
    <property type="entry name" value="Zf-RING_7"/>
</dbReference>
<accession>D7WEF2</accession>
<dbReference type="OrthoDB" id="9784388at2"/>
<dbReference type="Gene3D" id="1.10.287.1490">
    <property type="match status" value="1"/>
</dbReference>
<gene>
    <name evidence="4" type="ORF">HMPREF0291_11186</name>
</gene>
<evidence type="ECO:0000313" key="4">
    <source>
        <dbReference type="EMBL" id="EFK53529.1"/>
    </source>
</evidence>
<dbReference type="AlphaFoldDB" id="D7WEF2"/>
<reference evidence="4" key="1">
    <citation type="submission" date="2010-06" db="EMBL/GenBank/DDBJ databases">
        <authorList>
            <person name="Muzny D."/>
            <person name="Qin X."/>
            <person name="Buhay C."/>
            <person name="Dugan-Rocha S."/>
            <person name="Ding Y."/>
            <person name="Chen G."/>
            <person name="Hawes A."/>
            <person name="Holder M."/>
            <person name="Jhangiani S."/>
            <person name="Johnson A."/>
            <person name="Khan Z."/>
            <person name="Li Z."/>
            <person name="Liu W."/>
            <person name="Liu X."/>
            <person name="Perez L."/>
            <person name="Shen H."/>
            <person name="Wang Q."/>
            <person name="Watt J."/>
            <person name="Xi L."/>
            <person name="Xin Y."/>
            <person name="Zhou J."/>
            <person name="Deng J."/>
            <person name="Jiang H."/>
            <person name="Liu Y."/>
            <person name="Qu J."/>
            <person name="Song X.-Z."/>
            <person name="Zhang L."/>
            <person name="Villasana D."/>
            <person name="Johnson A."/>
            <person name="Liu J."/>
            <person name="Liyanage D."/>
            <person name="Lorensuhewa L."/>
            <person name="Robinson T."/>
            <person name="Song A."/>
            <person name="Song B.-B."/>
            <person name="Dinh H."/>
            <person name="Thornton R."/>
            <person name="Coyle M."/>
            <person name="Francisco L."/>
            <person name="Jackson L."/>
            <person name="Javaid M."/>
            <person name="Korchina V."/>
            <person name="Kovar C."/>
            <person name="Mata R."/>
            <person name="Mathew T."/>
            <person name="Ngo R."/>
            <person name="Nguyen L."/>
            <person name="Nguyen N."/>
            <person name="Okwuonu G."/>
            <person name="Ongeri F."/>
            <person name="Pham C."/>
            <person name="Simmons D."/>
            <person name="Wilczek-Boney K."/>
            <person name="Hale W."/>
            <person name="Jakkamsetti A."/>
            <person name="Pham P."/>
            <person name="Ruth R."/>
            <person name="San Lucas F."/>
            <person name="Warren J."/>
            <person name="Zhang J."/>
            <person name="Zhao Z."/>
            <person name="Zhou C."/>
            <person name="Zhu D."/>
            <person name="Lee S."/>
            <person name="Bess C."/>
            <person name="Blankenburg K."/>
            <person name="Forbes L."/>
            <person name="Fu Q."/>
            <person name="Gubbala S."/>
            <person name="Hirani K."/>
            <person name="Jayaseelan J.C."/>
            <person name="Lara F."/>
            <person name="Munidasa M."/>
            <person name="Palculict T."/>
            <person name="Patil S."/>
            <person name="Pu L.-L."/>
            <person name="Saada N."/>
            <person name="Tang L."/>
            <person name="Weissenberger G."/>
            <person name="Zhu Y."/>
            <person name="Hemphill L."/>
            <person name="Shang Y."/>
            <person name="Youmans B."/>
            <person name="Ayvaz T."/>
            <person name="Ross M."/>
            <person name="Santibanez J."/>
            <person name="Aqrawi P."/>
            <person name="Gross S."/>
            <person name="Joshi V."/>
            <person name="Fowler G."/>
            <person name="Nazareth L."/>
            <person name="Reid J."/>
            <person name="Worley K."/>
            <person name="Petrosino J."/>
            <person name="Highlander S."/>
            <person name="Gibbs R."/>
        </authorList>
    </citation>
    <scope>NUCLEOTIDE SEQUENCE [LARGE SCALE GENOMIC DNA]</scope>
    <source>
        <strain evidence="4">ATCC 33030</strain>
    </source>
</reference>
<dbReference type="HOGENOM" id="CLU_073076_0_0_11"/>
<feature type="compositionally biased region" description="Basic and acidic residues" evidence="2">
    <location>
        <begin position="1"/>
        <end position="21"/>
    </location>
</feature>